<organism evidence="2 3">
    <name type="scientific">Colletotrichum orchidophilum</name>
    <dbReference type="NCBI Taxonomy" id="1209926"/>
    <lineage>
        <taxon>Eukaryota</taxon>
        <taxon>Fungi</taxon>
        <taxon>Dikarya</taxon>
        <taxon>Ascomycota</taxon>
        <taxon>Pezizomycotina</taxon>
        <taxon>Sordariomycetes</taxon>
        <taxon>Hypocreomycetidae</taxon>
        <taxon>Glomerellales</taxon>
        <taxon>Glomerellaceae</taxon>
        <taxon>Colletotrichum</taxon>
    </lineage>
</organism>
<sequence>TCPAAGSVCPVPSARRPSPRFPISTPPSHTVAHYHSSPAALFSPSLSNAPKTSLNPLYFKSLLSVSGVAACLFSCRSHTVALIYTGYHCAKLFATANNISCRPRL</sequence>
<evidence type="ECO:0000313" key="3">
    <source>
        <dbReference type="Proteomes" id="UP000176998"/>
    </source>
</evidence>
<dbReference type="RefSeq" id="XP_022478160.1">
    <property type="nucleotide sequence ID" value="XM_022615234.1"/>
</dbReference>
<protein>
    <submittedName>
        <fullName evidence="2">Uncharacterized protein</fullName>
    </submittedName>
</protein>
<reference evidence="2 3" key="1">
    <citation type="submission" date="2016-09" db="EMBL/GenBank/DDBJ databases">
        <authorList>
            <person name="Capua I."/>
            <person name="De Benedictis P."/>
            <person name="Joannis T."/>
            <person name="Lombin L.H."/>
            <person name="Cattoli G."/>
        </authorList>
    </citation>
    <scope>NUCLEOTIDE SEQUENCE [LARGE SCALE GENOMIC DNA]</scope>
    <source>
        <strain evidence="2 3">IMI 309357</strain>
    </source>
</reference>
<evidence type="ECO:0000256" key="1">
    <source>
        <dbReference type="SAM" id="MobiDB-lite"/>
    </source>
</evidence>
<gene>
    <name evidence="2" type="ORF">CORC01_03585</name>
</gene>
<evidence type="ECO:0000313" key="2">
    <source>
        <dbReference type="EMBL" id="OHF01018.1"/>
    </source>
</evidence>
<dbReference type="EMBL" id="MJBS01000022">
    <property type="protein sequence ID" value="OHF01018.1"/>
    <property type="molecule type" value="Genomic_DNA"/>
</dbReference>
<comment type="caution">
    <text evidence="2">The sequence shown here is derived from an EMBL/GenBank/DDBJ whole genome shotgun (WGS) entry which is preliminary data.</text>
</comment>
<name>A0A1G4BI74_9PEZI</name>
<accession>A0A1G4BI74</accession>
<dbReference type="Proteomes" id="UP000176998">
    <property type="component" value="Unassembled WGS sequence"/>
</dbReference>
<keyword evidence="3" id="KW-1185">Reference proteome</keyword>
<dbReference type="GeneID" id="34556744"/>
<proteinExistence type="predicted"/>
<dbReference type="AlphaFoldDB" id="A0A1G4BI74"/>
<feature type="non-terminal residue" evidence="2">
    <location>
        <position position="1"/>
    </location>
</feature>
<feature type="region of interest" description="Disordered" evidence="1">
    <location>
        <begin position="1"/>
        <end position="20"/>
    </location>
</feature>